<proteinExistence type="predicted"/>
<protein>
    <submittedName>
        <fullName evidence="1">Uncharacterized protein</fullName>
    </submittedName>
</protein>
<organism evidence="1">
    <name type="scientific">marine metagenome</name>
    <dbReference type="NCBI Taxonomy" id="408172"/>
    <lineage>
        <taxon>unclassified sequences</taxon>
        <taxon>metagenomes</taxon>
        <taxon>ecological metagenomes</taxon>
    </lineage>
</organism>
<dbReference type="PROSITE" id="PS51257">
    <property type="entry name" value="PROKAR_LIPOPROTEIN"/>
    <property type="match status" value="1"/>
</dbReference>
<dbReference type="EMBL" id="UINC01216719">
    <property type="protein sequence ID" value="SVE42973.1"/>
    <property type="molecule type" value="Genomic_DNA"/>
</dbReference>
<sequence length="34" mass="3884">MAYLKKHDGSTNQQDAWGGILHGLFACLDFRYLN</sequence>
<name>A0A383DF82_9ZZZZ</name>
<reference evidence="1" key="1">
    <citation type="submission" date="2018-05" db="EMBL/GenBank/DDBJ databases">
        <authorList>
            <person name="Lanie J.A."/>
            <person name="Ng W.-L."/>
            <person name="Kazmierczak K.M."/>
            <person name="Andrzejewski T.M."/>
            <person name="Davidsen T.M."/>
            <person name="Wayne K.J."/>
            <person name="Tettelin H."/>
            <person name="Glass J.I."/>
            <person name="Rusch D."/>
            <person name="Podicherti R."/>
            <person name="Tsui H.-C.T."/>
            <person name="Winkler M.E."/>
        </authorList>
    </citation>
    <scope>NUCLEOTIDE SEQUENCE</scope>
</reference>
<evidence type="ECO:0000313" key="1">
    <source>
        <dbReference type="EMBL" id="SVE42973.1"/>
    </source>
</evidence>
<accession>A0A383DF82</accession>
<dbReference type="AlphaFoldDB" id="A0A383DF82"/>
<gene>
    <name evidence="1" type="ORF">METZ01_LOCUS495827</name>
</gene>